<dbReference type="Gene3D" id="1.10.510.10">
    <property type="entry name" value="Transferase(Phosphotransferase) domain 1"/>
    <property type="match status" value="1"/>
</dbReference>
<dbReference type="GO" id="GO:0005524">
    <property type="term" value="F:ATP binding"/>
    <property type="evidence" value="ECO:0007669"/>
    <property type="project" value="UniProtKB-KW"/>
</dbReference>
<proteinExistence type="predicted"/>
<evidence type="ECO:0000256" key="4">
    <source>
        <dbReference type="ARBA" id="ARBA00022777"/>
    </source>
</evidence>
<dbReference type="InterPro" id="IPR011009">
    <property type="entry name" value="Kinase-like_dom_sf"/>
</dbReference>
<keyword evidence="3" id="KW-0547">Nucleotide-binding</keyword>
<sequence length="310" mass="34315">MHRDGVEEVKRELRALRWIADTIKYSDAKKSQSFQGVSFLQKMSESFQNDNFVFLVLEYHPVSLANPVTAARLRLHTPSNAKVPISKSLPISLSSSSPNLPNSNSNHYAPCLCLVAAEMVLGLLFLHQSGIVHQDIKPANIMVSSVGHVVIADFGASASLPFSFNYDGFPVLPDSRATKTFHSIVLNPHDLITFTPLYAAPELVRRNRAGLIIYDSRADWWSFGVLMYELATGNAPFLMTPPSQGGELGQKMKRRSLGDFSLTFGAMEKLVAEVKECDHDDERDSILQLQALIRAVSLIRISLDSQLISS</sequence>
<evidence type="ECO:0000256" key="1">
    <source>
        <dbReference type="ARBA" id="ARBA00022527"/>
    </source>
</evidence>
<dbReference type="OrthoDB" id="10252171at2759"/>
<gene>
    <name evidence="7" type="ORF">BT96DRAFT_220633</name>
</gene>
<evidence type="ECO:0000256" key="5">
    <source>
        <dbReference type="ARBA" id="ARBA00022840"/>
    </source>
</evidence>
<evidence type="ECO:0000256" key="3">
    <source>
        <dbReference type="ARBA" id="ARBA00022741"/>
    </source>
</evidence>
<dbReference type="GO" id="GO:0004674">
    <property type="term" value="F:protein serine/threonine kinase activity"/>
    <property type="evidence" value="ECO:0007669"/>
    <property type="project" value="UniProtKB-KW"/>
</dbReference>
<organism evidence="7 8">
    <name type="scientific">Gymnopus androsaceus JB14</name>
    <dbReference type="NCBI Taxonomy" id="1447944"/>
    <lineage>
        <taxon>Eukaryota</taxon>
        <taxon>Fungi</taxon>
        <taxon>Dikarya</taxon>
        <taxon>Basidiomycota</taxon>
        <taxon>Agaricomycotina</taxon>
        <taxon>Agaricomycetes</taxon>
        <taxon>Agaricomycetidae</taxon>
        <taxon>Agaricales</taxon>
        <taxon>Marasmiineae</taxon>
        <taxon>Omphalotaceae</taxon>
        <taxon>Gymnopus</taxon>
    </lineage>
</organism>
<dbReference type="SMART" id="SM00220">
    <property type="entry name" value="S_TKc"/>
    <property type="match status" value="1"/>
</dbReference>
<evidence type="ECO:0000259" key="6">
    <source>
        <dbReference type="PROSITE" id="PS50011"/>
    </source>
</evidence>
<dbReference type="SUPFAM" id="SSF56112">
    <property type="entry name" value="Protein kinase-like (PK-like)"/>
    <property type="match status" value="1"/>
</dbReference>
<evidence type="ECO:0000313" key="7">
    <source>
        <dbReference type="EMBL" id="KAE9406527.1"/>
    </source>
</evidence>
<accession>A0A6A4IBQ7</accession>
<keyword evidence="2" id="KW-0808">Transferase</keyword>
<keyword evidence="8" id="KW-1185">Reference proteome</keyword>
<dbReference type="InterPro" id="IPR008271">
    <property type="entry name" value="Ser/Thr_kinase_AS"/>
</dbReference>
<dbReference type="AlphaFoldDB" id="A0A6A4IBQ7"/>
<reference evidence="7" key="1">
    <citation type="journal article" date="2019" name="Environ. Microbiol.">
        <title>Fungal ecological strategies reflected in gene transcription - a case study of two litter decomposers.</title>
        <authorList>
            <person name="Barbi F."/>
            <person name="Kohler A."/>
            <person name="Barry K."/>
            <person name="Baskaran P."/>
            <person name="Daum C."/>
            <person name="Fauchery L."/>
            <person name="Ihrmark K."/>
            <person name="Kuo A."/>
            <person name="LaButti K."/>
            <person name="Lipzen A."/>
            <person name="Morin E."/>
            <person name="Grigoriev I.V."/>
            <person name="Henrissat B."/>
            <person name="Lindahl B."/>
            <person name="Martin F."/>
        </authorList>
    </citation>
    <scope>NUCLEOTIDE SEQUENCE</scope>
    <source>
        <strain evidence="7">JB14</strain>
    </source>
</reference>
<dbReference type="PROSITE" id="PS50011">
    <property type="entry name" value="PROTEIN_KINASE_DOM"/>
    <property type="match status" value="1"/>
</dbReference>
<dbReference type="Proteomes" id="UP000799118">
    <property type="component" value="Unassembled WGS sequence"/>
</dbReference>
<feature type="domain" description="Protein kinase" evidence="6">
    <location>
        <begin position="1"/>
        <end position="293"/>
    </location>
</feature>
<dbReference type="PROSITE" id="PS00108">
    <property type="entry name" value="PROTEIN_KINASE_ST"/>
    <property type="match status" value="1"/>
</dbReference>
<dbReference type="EMBL" id="ML769401">
    <property type="protein sequence ID" value="KAE9406527.1"/>
    <property type="molecule type" value="Genomic_DNA"/>
</dbReference>
<dbReference type="Pfam" id="PF00069">
    <property type="entry name" value="Pkinase"/>
    <property type="match status" value="1"/>
</dbReference>
<dbReference type="PANTHER" id="PTHR24351">
    <property type="entry name" value="RIBOSOMAL PROTEIN S6 KINASE"/>
    <property type="match status" value="1"/>
</dbReference>
<evidence type="ECO:0000256" key="2">
    <source>
        <dbReference type="ARBA" id="ARBA00022679"/>
    </source>
</evidence>
<name>A0A6A4IBQ7_9AGAR</name>
<keyword evidence="1" id="KW-0723">Serine/threonine-protein kinase</keyword>
<keyword evidence="5" id="KW-0067">ATP-binding</keyword>
<keyword evidence="4 7" id="KW-0418">Kinase</keyword>
<evidence type="ECO:0000313" key="8">
    <source>
        <dbReference type="Proteomes" id="UP000799118"/>
    </source>
</evidence>
<dbReference type="InterPro" id="IPR000719">
    <property type="entry name" value="Prot_kinase_dom"/>
</dbReference>
<protein>
    <submittedName>
        <fullName evidence="7">Kinase-like protein</fullName>
    </submittedName>
</protein>